<dbReference type="RefSeq" id="WP_326015040.1">
    <property type="nucleotide sequence ID" value="NZ_JAOZYC010000046.1"/>
</dbReference>
<evidence type="ECO:0000256" key="5">
    <source>
        <dbReference type="SAM" id="MobiDB-lite"/>
    </source>
</evidence>
<dbReference type="Gene3D" id="1.10.260.40">
    <property type="entry name" value="lambda repressor-like DNA-binding domains"/>
    <property type="match status" value="1"/>
</dbReference>
<evidence type="ECO:0000313" key="7">
    <source>
        <dbReference type="EMBL" id="MEB8337385.1"/>
    </source>
</evidence>
<evidence type="ECO:0000313" key="8">
    <source>
        <dbReference type="Proteomes" id="UP001354931"/>
    </source>
</evidence>
<evidence type="ECO:0000256" key="3">
    <source>
        <dbReference type="ARBA" id="ARBA00023125"/>
    </source>
</evidence>
<keyword evidence="1" id="KW-0678">Repressor</keyword>
<dbReference type="InterPro" id="IPR000843">
    <property type="entry name" value="HTH_LacI"/>
</dbReference>
<dbReference type="Pfam" id="PF13377">
    <property type="entry name" value="Peripla_BP_3"/>
    <property type="match status" value="1"/>
</dbReference>
<evidence type="ECO:0000256" key="2">
    <source>
        <dbReference type="ARBA" id="ARBA00023015"/>
    </source>
</evidence>
<keyword evidence="3" id="KW-0238">DNA-binding</keyword>
<dbReference type="EMBL" id="JAOZYC010000046">
    <property type="protein sequence ID" value="MEB8337385.1"/>
    <property type="molecule type" value="Genomic_DNA"/>
</dbReference>
<name>A0ABU6F063_9ACTN</name>
<dbReference type="SMART" id="SM00354">
    <property type="entry name" value="HTH_LACI"/>
    <property type="match status" value="1"/>
</dbReference>
<organism evidence="7 8">
    <name type="scientific">Streptomyces endophyticus</name>
    <dbReference type="NCBI Taxonomy" id="714166"/>
    <lineage>
        <taxon>Bacteria</taxon>
        <taxon>Bacillati</taxon>
        <taxon>Actinomycetota</taxon>
        <taxon>Actinomycetes</taxon>
        <taxon>Kitasatosporales</taxon>
        <taxon>Streptomycetaceae</taxon>
        <taxon>Streptomyces</taxon>
    </lineage>
</organism>
<feature type="compositionally biased region" description="Low complexity" evidence="5">
    <location>
        <begin position="9"/>
        <end position="22"/>
    </location>
</feature>
<dbReference type="SUPFAM" id="SSF47413">
    <property type="entry name" value="lambda repressor-like DNA-binding domains"/>
    <property type="match status" value="1"/>
</dbReference>
<keyword evidence="8" id="KW-1185">Reference proteome</keyword>
<sequence>MRSNDRSSGAAPGAEDVAEAAGVSPSTVSRCFASPHQVRPETRARVLAAAERLGYRPSRIARSLAEGRTRTLGLIVPDIANPFFAVIVKAVQARARRKDYAVFLADTDEHPDDEYELALTLARQVDGLLLVAPRMDGARLGEVVRQVPSVAVNRSVSGVPSVVAPSEDGLRQAVAHLHALGHRHLALILGARNSWSSEQRGHAVRYAAEQLELKVTEFGPHEPKFHTGAQVADLALAAGATAIVAHNDLMALGVLSRLAERGVRVPDDVSVVGADDTLLATTATPALTSVRIPLDALGERAVDLMLRRLDDPSRVPEELLLDSELIVRRSTGPAPRKES</sequence>
<dbReference type="Pfam" id="PF00356">
    <property type="entry name" value="LacI"/>
    <property type="match status" value="1"/>
</dbReference>
<dbReference type="InterPro" id="IPR010982">
    <property type="entry name" value="Lambda_DNA-bd_dom_sf"/>
</dbReference>
<evidence type="ECO:0000256" key="4">
    <source>
        <dbReference type="ARBA" id="ARBA00023163"/>
    </source>
</evidence>
<dbReference type="CDD" id="cd06267">
    <property type="entry name" value="PBP1_LacI_sugar_binding-like"/>
    <property type="match status" value="1"/>
</dbReference>
<gene>
    <name evidence="7" type="ORF">OKJ99_07630</name>
</gene>
<dbReference type="Gene3D" id="3.40.50.2300">
    <property type="match status" value="2"/>
</dbReference>
<keyword evidence="2" id="KW-0805">Transcription regulation</keyword>
<feature type="region of interest" description="Disordered" evidence="5">
    <location>
        <begin position="1"/>
        <end position="22"/>
    </location>
</feature>
<keyword evidence="4" id="KW-0804">Transcription</keyword>
<dbReference type="PANTHER" id="PTHR30146">
    <property type="entry name" value="LACI-RELATED TRANSCRIPTIONAL REPRESSOR"/>
    <property type="match status" value="1"/>
</dbReference>
<feature type="domain" description="HTH lacI-type" evidence="6">
    <location>
        <begin position="12"/>
        <end position="66"/>
    </location>
</feature>
<reference evidence="7 8" key="1">
    <citation type="submission" date="2022-10" db="EMBL/GenBank/DDBJ databases">
        <authorList>
            <person name="Xie J."/>
            <person name="Shen N."/>
        </authorList>
    </citation>
    <scope>NUCLEOTIDE SEQUENCE [LARGE SCALE GENOMIC DNA]</scope>
    <source>
        <strain evidence="7 8">YIM65594</strain>
    </source>
</reference>
<dbReference type="PANTHER" id="PTHR30146:SF148">
    <property type="entry name" value="HTH-TYPE TRANSCRIPTIONAL REPRESSOR PURR-RELATED"/>
    <property type="match status" value="1"/>
</dbReference>
<accession>A0ABU6F063</accession>
<dbReference type="Proteomes" id="UP001354931">
    <property type="component" value="Unassembled WGS sequence"/>
</dbReference>
<dbReference type="InterPro" id="IPR028082">
    <property type="entry name" value="Peripla_BP_I"/>
</dbReference>
<evidence type="ECO:0000259" key="6">
    <source>
        <dbReference type="PROSITE" id="PS50932"/>
    </source>
</evidence>
<dbReference type="PROSITE" id="PS50932">
    <property type="entry name" value="HTH_LACI_2"/>
    <property type="match status" value="1"/>
</dbReference>
<proteinExistence type="predicted"/>
<dbReference type="SUPFAM" id="SSF53822">
    <property type="entry name" value="Periplasmic binding protein-like I"/>
    <property type="match status" value="1"/>
</dbReference>
<comment type="caution">
    <text evidence="7">The sequence shown here is derived from an EMBL/GenBank/DDBJ whole genome shotgun (WGS) entry which is preliminary data.</text>
</comment>
<dbReference type="CDD" id="cd01392">
    <property type="entry name" value="HTH_LacI"/>
    <property type="match status" value="1"/>
</dbReference>
<evidence type="ECO:0000256" key="1">
    <source>
        <dbReference type="ARBA" id="ARBA00022491"/>
    </source>
</evidence>
<dbReference type="InterPro" id="IPR046335">
    <property type="entry name" value="LacI/GalR-like_sensor"/>
</dbReference>
<protein>
    <submittedName>
        <fullName evidence="7">LacI family transcriptional regulator</fullName>
    </submittedName>
</protein>